<feature type="non-terminal residue" evidence="1">
    <location>
        <position position="102"/>
    </location>
</feature>
<dbReference type="EMBL" id="BTSY01000004">
    <property type="protein sequence ID" value="GMT25695.1"/>
    <property type="molecule type" value="Genomic_DNA"/>
</dbReference>
<feature type="non-terminal residue" evidence="1">
    <location>
        <position position="1"/>
    </location>
</feature>
<gene>
    <name evidence="1" type="ORF">PFISCL1PPCAC_16992</name>
</gene>
<organism evidence="1 2">
    <name type="scientific">Pristionchus fissidentatus</name>
    <dbReference type="NCBI Taxonomy" id="1538716"/>
    <lineage>
        <taxon>Eukaryota</taxon>
        <taxon>Metazoa</taxon>
        <taxon>Ecdysozoa</taxon>
        <taxon>Nematoda</taxon>
        <taxon>Chromadorea</taxon>
        <taxon>Rhabditida</taxon>
        <taxon>Rhabditina</taxon>
        <taxon>Diplogasteromorpha</taxon>
        <taxon>Diplogasteroidea</taxon>
        <taxon>Neodiplogasteridae</taxon>
        <taxon>Pristionchus</taxon>
    </lineage>
</organism>
<dbReference type="Proteomes" id="UP001432322">
    <property type="component" value="Unassembled WGS sequence"/>
</dbReference>
<sequence>SLIVFSVMATLEFAEVTPLDGNLYPRQASDGSYNFLHKASIKIHSSGQKVTATKSWDGGIRNIYCFGDALYFQTITKKVITCNNLFLLCQIYRATFHPPNEI</sequence>
<proteinExistence type="predicted"/>
<protein>
    <submittedName>
        <fullName evidence="1">Uncharacterized protein</fullName>
    </submittedName>
</protein>
<comment type="caution">
    <text evidence="1">The sequence shown here is derived from an EMBL/GenBank/DDBJ whole genome shotgun (WGS) entry which is preliminary data.</text>
</comment>
<evidence type="ECO:0000313" key="1">
    <source>
        <dbReference type="EMBL" id="GMT25695.1"/>
    </source>
</evidence>
<accession>A0AAV5W5R2</accession>
<reference evidence="1" key="1">
    <citation type="submission" date="2023-10" db="EMBL/GenBank/DDBJ databases">
        <title>Genome assembly of Pristionchus species.</title>
        <authorList>
            <person name="Yoshida K."/>
            <person name="Sommer R.J."/>
        </authorList>
    </citation>
    <scope>NUCLEOTIDE SEQUENCE</scope>
    <source>
        <strain evidence="1">RS5133</strain>
    </source>
</reference>
<keyword evidence="2" id="KW-1185">Reference proteome</keyword>
<name>A0AAV5W5R2_9BILA</name>
<evidence type="ECO:0000313" key="2">
    <source>
        <dbReference type="Proteomes" id="UP001432322"/>
    </source>
</evidence>
<dbReference type="AlphaFoldDB" id="A0AAV5W5R2"/>